<feature type="non-terminal residue" evidence="1">
    <location>
        <position position="1"/>
    </location>
</feature>
<gene>
    <name evidence="1" type="ORF">SNEC2469_LOCUS26722</name>
</gene>
<reference evidence="1" key="1">
    <citation type="submission" date="2021-02" db="EMBL/GenBank/DDBJ databases">
        <authorList>
            <person name="Dougan E. K."/>
            <person name="Rhodes N."/>
            <person name="Thang M."/>
            <person name="Chan C."/>
        </authorList>
    </citation>
    <scope>NUCLEOTIDE SEQUENCE</scope>
</reference>
<organism evidence="1 2">
    <name type="scientific">Symbiodinium necroappetens</name>
    <dbReference type="NCBI Taxonomy" id="1628268"/>
    <lineage>
        <taxon>Eukaryota</taxon>
        <taxon>Sar</taxon>
        <taxon>Alveolata</taxon>
        <taxon>Dinophyceae</taxon>
        <taxon>Suessiales</taxon>
        <taxon>Symbiodiniaceae</taxon>
        <taxon>Symbiodinium</taxon>
    </lineage>
</organism>
<evidence type="ECO:0000313" key="2">
    <source>
        <dbReference type="Proteomes" id="UP000601435"/>
    </source>
</evidence>
<sequence length="334" mass="36490">CLPGDLVVCVQLMEDIMIGKHDVVLWGVVMGQATASFETRMGHASIAKVTKQAEAPVPQATPVEAPVDGSDHEAELPSAAVGGRVRERARLLAEAASSEVATFISTLVHDHQDAAKLNKVLLEHTAVQKPLSNDTRLVLHWDWAKEAEAVLLCFDSGNATSNSEMRKGKKMYETVTLHLLPSQHDLKKRANYRLAAGGSKRRRTTADNIGCLAKICGMETALFCHHPDHAPAAKMEDSSMGWLPIPLLDPENLEMVPMTFKQSVLRVPSKTSNAYEKNPLPAELDPTEEVLKEKLQGMVARMMDDPGNERFFVSNATLGIEEEHSETEDNGIGA</sequence>
<protein>
    <submittedName>
        <fullName evidence="1">Uncharacterized protein</fullName>
    </submittedName>
</protein>
<dbReference type="AlphaFoldDB" id="A0A813A482"/>
<keyword evidence="2" id="KW-1185">Reference proteome</keyword>
<name>A0A813A482_9DINO</name>
<dbReference type="OrthoDB" id="487264at2759"/>
<proteinExistence type="predicted"/>
<feature type="non-terminal residue" evidence="1">
    <location>
        <position position="334"/>
    </location>
</feature>
<dbReference type="EMBL" id="CAJNJA010055029">
    <property type="protein sequence ID" value="CAE7854288.1"/>
    <property type="molecule type" value="Genomic_DNA"/>
</dbReference>
<comment type="caution">
    <text evidence="1">The sequence shown here is derived from an EMBL/GenBank/DDBJ whole genome shotgun (WGS) entry which is preliminary data.</text>
</comment>
<dbReference type="Proteomes" id="UP000601435">
    <property type="component" value="Unassembled WGS sequence"/>
</dbReference>
<accession>A0A813A482</accession>
<evidence type="ECO:0000313" key="1">
    <source>
        <dbReference type="EMBL" id="CAE7854288.1"/>
    </source>
</evidence>